<gene>
    <name evidence="2" type="ORF">SAMN04488099_10326</name>
</gene>
<evidence type="ECO:0000313" key="2">
    <source>
        <dbReference type="EMBL" id="SEK47443.1"/>
    </source>
</evidence>
<feature type="region of interest" description="Disordered" evidence="1">
    <location>
        <begin position="1"/>
        <end position="78"/>
    </location>
</feature>
<keyword evidence="3" id="KW-1185">Reference proteome</keyword>
<organism evidence="2 3">
    <name type="scientific">Alkalibacterium pelagium</name>
    <dbReference type="NCBI Taxonomy" id="426702"/>
    <lineage>
        <taxon>Bacteria</taxon>
        <taxon>Bacillati</taxon>
        <taxon>Bacillota</taxon>
        <taxon>Bacilli</taxon>
        <taxon>Lactobacillales</taxon>
        <taxon>Carnobacteriaceae</taxon>
        <taxon>Alkalibacterium</taxon>
    </lineage>
</organism>
<protein>
    <submittedName>
        <fullName evidence="2">Uncharacterized protein</fullName>
    </submittedName>
</protein>
<dbReference type="OrthoDB" id="2168679at2"/>
<sequence length="78" mass="9020">MQNDPTHGNSSPHHASRPTHIEPEQDEKEATSNKSETDELNRNESNKEKESRPEDFEKFNVDKVDDLKKSINSDQKKD</sequence>
<name>A0A1H7HAH4_9LACT</name>
<feature type="compositionally biased region" description="Basic and acidic residues" evidence="1">
    <location>
        <begin position="19"/>
        <end position="78"/>
    </location>
</feature>
<dbReference type="RefSeq" id="WP_091479089.1">
    <property type="nucleotide sequence ID" value="NZ_BJYC01000021.1"/>
</dbReference>
<dbReference type="AlphaFoldDB" id="A0A1H7HAH4"/>
<dbReference type="Proteomes" id="UP000199081">
    <property type="component" value="Unassembled WGS sequence"/>
</dbReference>
<evidence type="ECO:0000313" key="3">
    <source>
        <dbReference type="Proteomes" id="UP000199081"/>
    </source>
</evidence>
<proteinExistence type="predicted"/>
<feature type="compositionally biased region" description="Polar residues" evidence="1">
    <location>
        <begin position="1"/>
        <end position="13"/>
    </location>
</feature>
<reference evidence="3" key="1">
    <citation type="submission" date="2016-10" db="EMBL/GenBank/DDBJ databases">
        <authorList>
            <person name="Varghese N."/>
            <person name="Submissions S."/>
        </authorList>
    </citation>
    <scope>NUCLEOTIDE SEQUENCE [LARGE SCALE GENOMIC DNA]</scope>
    <source>
        <strain evidence="3">DSM 19183</strain>
    </source>
</reference>
<dbReference type="STRING" id="426702.SAMN04488099_10326"/>
<dbReference type="EMBL" id="FNZU01000003">
    <property type="protein sequence ID" value="SEK47443.1"/>
    <property type="molecule type" value="Genomic_DNA"/>
</dbReference>
<evidence type="ECO:0000256" key="1">
    <source>
        <dbReference type="SAM" id="MobiDB-lite"/>
    </source>
</evidence>
<accession>A0A1H7HAH4</accession>